<evidence type="ECO:0000256" key="8">
    <source>
        <dbReference type="ARBA" id="ARBA00022679"/>
    </source>
</evidence>
<comment type="pathway">
    <text evidence="3 15">Purine metabolism; IMP biosynthesis via salvage pathway; IMP from hypoxanthine: step 1/1.</text>
</comment>
<dbReference type="GO" id="GO:0000166">
    <property type="term" value="F:nucleotide binding"/>
    <property type="evidence" value="ECO:0007669"/>
    <property type="project" value="UniProtKB-KW"/>
</dbReference>
<dbReference type="InterPro" id="IPR050408">
    <property type="entry name" value="HGPRT"/>
</dbReference>
<reference evidence="17 18" key="1">
    <citation type="submission" date="2020-01" db="EMBL/GenBank/DDBJ databases">
        <title>Genomes assembled from Gulf of Kutch pelagic sediment metagenomes.</title>
        <authorList>
            <person name="Chandrashekar M."/>
            <person name="Mahajan M.S."/>
            <person name="Dave K.J."/>
            <person name="Vatsa P."/>
            <person name="Nathani N.M."/>
        </authorList>
    </citation>
    <scope>NUCLEOTIDE SEQUENCE [LARGE SCALE GENOMIC DNA]</scope>
    <source>
        <strain evidence="17">KS3-K002</strain>
    </source>
</reference>
<dbReference type="PANTHER" id="PTHR43340:SF1">
    <property type="entry name" value="HYPOXANTHINE PHOSPHORIBOSYLTRANSFERASE"/>
    <property type="match status" value="1"/>
</dbReference>
<evidence type="ECO:0000256" key="10">
    <source>
        <dbReference type="ARBA" id="ARBA00022726"/>
    </source>
</evidence>
<dbReference type="EC" id="2.4.2.8" evidence="5 15"/>
<evidence type="ECO:0000256" key="7">
    <source>
        <dbReference type="ARBA" id="ARBA00022676"/>
    </source>
</evidence>
<evidence type="ECO:0000256" key="12">
    <source>
        <dbReference type="ARBA" id="ARBA00022842"/>
    </source>
</evidence>
<dbReference type="AlphaFoldDB" id="A0AAE5C8I2"/>
<keyword evidence="12 15" id="KW-0460">Magnesium</keyword>
<keyword evidence="6 15" id="KW-0963">Cytoplasm</keyword>
<keyword evidence="9 15" id="KW-0479">Metal-binding</keyword>
<evidence type="ECO:0000259" key="16">
    <source>
        <dbReference type="Pfam" id="PF00156"/>
    </source>
</evidence>
<dbReference type="PANTHER" id="PTHR43340">
    <property type="entry name" value="HYPOXANTHINE-GUANINE PHOSPHORIBOSYLTRANSFERASE"/>
    <property type="match status" value="1"/>
</dbReference>
<comment type="subcellular location">
    <subcellularLocation>
        <location evidence="2 15">Cytoplasm</location>
    </subcellularLocation>
</comment>
<dbReference type="GO" id="GO:0032264">
    <property type="term" value="P:IMP salvage"/>
    <property type="evidence" value="ECO:0007669"/>
    <property type="project" value="TreeGrafter"/>
</dbReference>
<evidence type="ECO:0000256" key="9">
    <source>
        <dbReference type="ARBA" id="ARBA00022723"/>
    </source>
</evidence>
<sequence>MSELATRYPDLERVVFSQEQIAARVEELGREIDSFYGPEDELLVVGLLKGAFVFTSDLVRQLEGRAVTVDFLTAALYGHGTDSSREVRLHQDLTASVEERHVLLIEDIVDSGKTLNRIGDLLAARKPRSLEVCAFLHKRIADGLRYEPRWVGFDAPPDWLVGYGLDLGERYRHLPFVGAIATGEE</sequence>
<dbReference type="GO" id="GO:0004422">
    <property type="term" value="F:hypoxanthine phosphoribosyltransferase activity"/>
    <property type="evidence" value="ECO:0007669"/>
    <property type="project" value="InterPro"/>
</dbReference>
<comment type="similarity">
    <text evidence="4 15">Belongs to the purine/pyrimidine phosphoribosyltransferase family.</text>
</comment>
<evidence type="ECO:0000256" key="13">
    <source>
        <dbReference type="ARBA" id="ARBA00048811"/>
    </source>
</evidence>
<dbReference type="GO" id="GO:0005829">
    <property type="term" value="C:cytosol"/>
    <property type="evidence" value="ECO:0007669"/>
    <property type="project" value="TreeGrafter"/>
</dbReference>
<name>A0AAE5C8I2_9BACT</name>
<keyword evidence="11 15" id="KW-0547">Nucleotide-binding</keyword>
<keyword evidence="8 15" id="KW-0808">Transferase</keyword>
<proteinExistence type="inferred from homology"/>
<dbReference type="GO" id="GO:0032263">
    <property type="term" value="P:GMP salvage"/>
    <property type="evidence" value="ECO:0007669"/>
    <property type="project" value="TreeGrafter"/>
</dbReference>
<comment type="catalytic activity">
    <reaction evidence="13">
        <text>GMP + diphosphate = guanine + 5-phospho-alpha-D-ribose 1-diphosphate</text>
        <dbReference type="Rhea" id="RHEA:25424"/>
        <dbReference type="ChEBI" id="CHEBI:16235"/>
        <dbReference type="ChEBI" id="CHEBI:33019"/>
        <dbReference type="ChEBI" id="CHEBI:58017"/>
        <dbReference type="ChEBI" id="CHEBI:58115"/>
        <dbReference type="EC" id="2.4.2.8"/>
    </reaction>
    <physiologicalReaction direction="right-to-left" evidence="13">
        <dbReference type="Rhea" id="RHEA:25426"/>
    </physiologicalReaction>
</comment>
<evidence type="ECO:0000256" key="3">
    <source>
        <dbReference type="ARBA" id="ARBA00004669"/>
    </source>
</evidence>
<dbReference type="CDD" id="cd06223">
    <property type="entry name" value="PRTases_typeI"/>
    <property type="match status" value="1"/>
</dbReference>
<keyword evidence="7 15" id="KW-0328">Glycosyltransferase</keyword>
<comment type="caution">
    <text evidence="17">The sequence shown here is derived from an EMBL/GenBank/DDBJ whole genome shotgun (WGS) entry which is preliminary data.</text>
</comment>
<dbReference type="SUPFAM" id="SSF53271">
    <property type="entry name" value="PRTase-like"/>
    <property type="match status" value="1"/>
</dbReference>
<dbReference type="InterPro" id="IPR000836">
    <property type="entry name" value="PRTase_dom"/>
</dbReference>
<dbReference type="Pfam" id="PF00156">
    <property type="entry name" value="Pribosyltran"/>
    <property type="match status" value="1"/>
</dbReference>
<evidence type="ECO:0000256" key="2">
    <source>
        <dbReference type="ARBA" id="ARBA00004496"/>
    </source>
</evidence>
<organism evidence="17 18">
    <name type="scientific">Candidatus Kutchimonas denitrificans</name>
    <dbReference type="NCBI Taxonomy" id="3056748"/>
    <lineage>
        <taxon>Bacteria</taxon>
        <taxon>Pseudomonadati</taxon>
        <taxon>Gemmatimonadota</taxon>
        <taxon>Gemmatimonadia</taxon>
        <taxon>Candidatus Palauibacterales</taxon>
        <taxon>Candidatus Palauibacteraceae</taxon>
        <taxon>Candidatus Kutchimonas</taxon>
    </lineage>
</organism>
<evidence type="ECO:0000256" key="11">
    <source>
        <dbReference type="ARBA" id="ARBA00022741"/>
    </source>
</evidence>
<dbReference type="GO" id="GO:0006178">
    <property type="term" value="P:guanine salvage"/>
    <property type="evidence" value="ECO:0007669"/>
    <property type="project" value="TreeGrafter"/>
</dbReference>
<dbReference type="GO" id="GO:0006166">
    <property type="term" value="P:purine ribonucleoside salvage"/>
    <property type="evidence" value="ECO:0007669"/>
    <property type="project" value="UniProtKB-KW"/>
</dbReference>
<dbReference type="NCBIfam" id="TIGR01203">
    <property type="entry name" value="HGPRTase"/>
    <property type="match status" value="1"/>
</dbReference>
<protein>
    <recommendedName>
        <fullName evidence="5 15">Hypoxanthine phosphoribosyltransferase</fullName>
        <ecNumber evidence="5 15">2.4.2.8</ecNumber>
    </recommendedName>
</protein>
<evidence type="ECO:0000313" key="17">
    <source>
        <dbReference type="EMBL" id="NIR74506.1"/>
    </source>
</evidence>
<evidence type="ECO:0000256" key="5">
    <source>
        <dbReference type="ARBA" id="ARBA00011895"/>
    </source>
</evidence>
<evidence type="ECO:0000313" key="18">
    <source>
        <dbReference type="Proteomes" id="UP000702544"/>
    </source>
</evidence>
<dbReference type="Gene3D" id="3.40.50.2020">
    <property type="match status" value="1"/>
</dbReference>
<feature type="domain" description="Phosphoribosyltransferase" evidence="16">
    <location>
        <begin position="18"/>
        <end position="165"/>
    </location>
</feature>
<keyword evidence="10 15" id="KW-0660">Purine salvage</keyword>
<comment type="catalytic activity">
    <reaction evidence="14">
        <text>IMP + diphosphate = hypoxanthine + 5-phospho-alpha-D-ribose 1-diphosphate</text>
        <dbReference type="Rhea" id="RHEA:17973"/>
        <dbReference type="ChEBI" id="CHEBI:17368"/>
        <dbReference type="ChEBI" id="CHEBI:33019"/>
        <dbReference type="ChEBI" id="CHEBI:58017"/>
        <dbReference type="ChEBI" id="CHEBI:58053"/>
        <dbReference type="EC" id="2.4.2.8"/>
    </reaction>
    <physiologicalReaction direction="right-to-left" evidence="14">
        <dbReference type="Rhea" id="RHEA:17975"/>
    </physiologicalReaction>
</comment>
<gene>
    <name evidence="17" type="primary">hpt</name>
    <name evidence="17" type="ORF">GWO12_05270</name>
</gene>
<dbReference type="InterPro" id="IPR005904">
    <property type="entry name" value="Hxn_phspho_trans"/>
</dbReference>
<evidence type="ECO:0000256" key="6">
    <source>
        <dbReference type="ARBA" id="ARBA00022490"/>
    </source>
</evidence>
<dbReference type="GO" id="GO:0000287">
    <property type="term" value="F:magnesium ion binding"/>
    <property type="evidence" value="ECO:0007669"/>
    <property type="project" value="TreeGrafter"/>
</dbReference>
<dbReference type="InterPro" id="IPR029057">
    <property type="entry name" value="PRTase-like"/>
</dbReference>
<dbReference type="EMBL" id="JAACAK010000046">
    <property type="protein sequence ID" value="NIR74506.1"/>
    <property type="molecule type" value="Genomic_DNA"/>
</dbReference>
<evidence type="ECO:0000256" key="15">
    <source>
        <dbReference type="RuleBase" id="RU364099"/>
    </source>
</evidence>
<comment type="cofactor">
    <cofactor evidence="1 15">
        <name>Mg(2+)</name>
        <dbReference type="ChEBI" id="CHEBI:18420"/>
    </cofactor>
</comment>
<dbReference type="GO" id="GO:0046100">
    <property type="term" value="P:hypoxanthine metabolic process"/>
    <property type="evidence" value="ECO:0007669"/>
    <property type="project" value="TreeGrafter"/>
</dbReference>
<dbReference type="Proteomes" id="UP000702544">
    <property type="component" value="Unassembled WGS sequence"/>
</dbReference>
<evidence type="ECO:0000256" key="1">
    <source>
        <dbReference type="ARBA" id="ARBA00001946"/>
    </source>
</evidence>
<evidence type="ECO:0000256" key="14">
    <source>
        <dbReference type="ARBA" id="ARBA00049402"/>
    </source>
</evidence>
<evidence type="ECO:0000256" key="4">
    <source>
        <dbReference type="ARBA" id="ARBA00008391"/>
    </source>
</evidence>
<accession>A0AAE5C8I2</accession>